<dbReference type="SUPFAM" id="SSF52047">
    <property type="entry name" value="RNI-like"/>
    <property type="match status" value="1"/>
</dbReference>
<accession>A0A9P5U6G2</accession>
<feature type="compositionally biased region" description="Polar residues" evidence="4">
    <location>
        <begin position="527"/>
        <end position="540"/>
    </location>
</feature>
<feature type="region of interest" description="Disordered" evidence="4">
    <location>
        <begin position="1169"/>
        <end position="1304"/>
    </location>
</feature>
<dbReference type="GO" id="GO:0031267">
    <property type="term" value="F:small GTPase binding"/>
    <property type="evidence" value="ECO:0007669"/>
    <property type="project" value="TreeGrafter"/>
</dbReference>
<feature type="compositionally biased region" description="Low complexity" evidence="4">
    <location>
        <begin position="205"/>
        <end position="219"/>
    </location>
</feature>
<keyword evidence="2" id="KW-0433">Leucine-rich repeat</keyword>
<reference evidence="5" key="1">
    <citation type="submission" date="2020-11" db="EMBL/GenBank/DDBJ databases">
        <authorList>
            <consortium name="DOE Joint Genome Institute"/>
            <person name="Ahrendt S."/>
            <person name="Riley R."/>
            <person name="Andreopoulos W."/>
            <person name="Labutti K."/>
            <person name="Pangilinan J."/>
            <person name="Ruiz-Duenas F.J."/>
            <person name="Barrasa J.M."/>
            <person name="Sanchez-Garcia M."/>
            <person name="Camarero S."/>
            <person name="Miyauchi S."/>
            <person name="Serrano A."/>
            <person name="Linde D."/>
            <person name="Babiker R."/>
            <person name="Drula E."/>
            <person name="Ayuso-Fernandez I."/>
            <person name="Pacheco R."/>
            <person name="Padilla G."/>
            <person name="Ferreira P."/>
            <person name="Barriuso J."/>
            <person name="Kellner H."/>
            <person name="Castanera R."/>
            <person name="Alfaro M."/>
            <person name="Ramirez L."/>
            <person name="Pisabarro A.G."/>
            <person name="Kuo A."/>
            <person name="Tritt A."/>
            <person name="Lipzen A."/>
            <person name="He G."/>
            <person name="Yan M."/>
            <person name="Ng V."/>
            <person name="Cullen D."/>
            <person name="Martin F."/>
            <person name="Rosso M.-N."/>
            <person name="Henrissat B."/>
            <person name="Hibbett D."/>
            <person name="Martinez A.T."/>
            <person name="Grigoriev I.V."/>
        </authorList>
    </citation>
    <scope>NUCLEOTIDE SEQUENCE</scope>
    <source>
        <strain evidence="5">AH 40177</strain>
    </source>
</reference>
<dbReference type="InterPro" id="IPR001611">
    <property type="entry name" value="Leu-rich_rpt"/>
</dbReference>
<feature type="region of interest" description="Disordered" evidence="4">
    <location>
        <begin position="1072"/>
        <end position="1118"/>
    </location>
</feature>
<feature type="compositionally biased region" description="Low complexity" evidence="4">
    <location>
        <begin position="1184"/>
        <end position="1211"/>
    </location>
</feature>
<feature type="region of interest" description="Disordered" evidence="4">
    <location>
        <begin position="970"/>
        <end position="1053"/>
    </location>
</feature>
<feature type="compositionally biased region" description="Pro residues" evidence="4">
    <location>
        <begin position="1"/>
        <end position="14"/>
    </location>
</feature>
<dbReference type="EMBL" id="JADNRY010000081">
    <property type="protein sequence ID" value="KAF9066813.1"/>
    <property type="molecule type" value="Genomic_DNA"/>
</dbReference>
<feature type="region of interest" description="Disordered" evidence="4">
    <location>
        <begin position="701"/>
        <end position="734"/>
    </location>
</feature>
<feature type="compositionally biased region" description="Low complexity" evidence="4">
    <location>
        <begin position="717"/>
        <end position="734"/>
    </location>
</feature>
<dbReference type="GO" id="GO:0005634">
    <property type="term" value="C:nucleus"/>
    <property type="evidence" value="ECO:0007669"/>
    <property type="project" value="TreeGrafter"/>
</dbReference>
<dbReference type="Pfam" id="PF13516">
    <property type="entry name" value="LRR_6"/>
    <property type="match status" value="2"/>
</dbReference>
<dbReference type="InterPro" id="IPR027038">
    <property type="entry name" value="RanGap"/>
</dbReference>
<keyword evidence="1" id="KW-0343">GTPase activation</keyword>
<feature type="compositionally biased region" description="Pro residues" evidence="4">
    <location>
        <begin position="482"/>
        <end position="499"/>
    </location>
</feature>
<name>A0A9P5U6G2_9AGAR</name>
<dbReference type="SMART" id="SM00368">
    <property type="entry name" value="LRR_RI"/>
    <property type="match status" value="4"/>
</dbReference>
<keyword evidence="3" id="KW-0677">Repeat</keyword>
<feature type="region of interest" description="Disordered" evidence="4">
    <location>
        <begin position="462"/>
        <end position="540"/>
    </location>
</feature>
<feature type="compositionally biased region" description="Acidic residues" evidence="4">
    <location>
        <begin position="1083"/>
        <end position="1112"/>
    </location>
</feature>
<dbReference type="Gene3D" id="3.80.10.10">
    <property type="entry name" value="Ribonuclease Inhibitor"/>
    <property type="match status" value="4"/>
</dbReference>
<feature type="compositionally biased region" description="Low complexity" evidence="4">
    <location>
        <begin position="1254"/>
        <end position="1266"/>
    </location>
</feature>
<proteinExistence type="predicted"/>
<comment type="caution">
    <text evidence="5">The sequence shown here is derived from an EMBL/GenBank/DDBJ whole genome shotgun (WGS) entry which is preliminary data.</text>
</comment>
<feature type="compositionally biased region" description="Polar residues" evidence="4">
    <location>
        <begin position="1240"/>
        <end position="1253"/>
    </location>
</feature>
<evidence type="ECO:0008006" key="7">
    <source>
        <dbReference type="Google" id="ProtNLM"/>
    </source>
</evidence>
<evidence type="ECO:0000313" key="6">
    <source>
        <dbReference type="Proteomes" id="UP000772434"/>
    </source>
</evidence>
<evidence type="ECO:0000256" key="3">
    <source>
        <dbReference type="ARBA" id="ARBA00022737"/>
    </source>
</evidence>
<dbReference type="PANTHER" id="PTHR24113:SF12">
    <property type="entry name" value="RAN GTPASE-ACTIVATING PROTEIN 1"/>
    <property type="match status" value="1"/>
</dbReference>
<evidence type="ECO:0000313" key="5">
    <source>
        <dbReference type="EMBL" id="KAF9066813.1"/>
    </source>
</evidence>
<feature type="compositionally biased region" description="Polar residues" evidence="4">
    <location>
        <begin position="701"/>
        <end position="716"/>
    </location>
</feature>
<gene>
    <name evidence="5" type="ORF">BDP27DRAFT_1329792</name>
</gene>
<dbReference type="InterPro" id="IPR032675">
    <property type="entry name" value="LRR_dom_sf"/>
</dbReference>
<feature type="region of interest" description="Disordered" evidence="4">
    <location>
        <begin position="104"/>
        <end position="123"/>
    </location>
</feature>
<feature type="compositionally biased region" description="Polar residues" evidence="4">
    <location>
        <begin position="1002"/>
        <end position="1013"/>
    </location>
</feature>
<dbReference type="GO" id="GO:0005829">
    <property type="term" value="C:cytosol"/>
    <property type="evidence" value="ECO:0007669"/>
    <property type="project" value="TreeGrafter"/>
</dbReference>
<feature type="compositionally biased region" description="Low complexity" evidence="4">
    <location>
        <begin position="1021"/>
        <end position="1035"/>
    </location>
</feature>
<dbReference type="GO" id="GO:0048471">
    <property type="term" value="C:perinuclear region of cytoplasm"/>
    <property type="evidence" value="ECO:0007669"/>
    <property type="project" value="TreeGrafter"/>
</dbReference>
<dbReference type="OrthoDB" id="120976at2759"/>
<feature type="compositionally biased region" description="Polar residues" evidence="4">
    <location>
        <begin position="1267"/>
        <end position="1280"/>
    </location>
</feature>
<evidence type="ECO:0000256" key="2">
    <source>
        <dbReference type="ARBA" id="ARBA00022614"/>
    </source>
</evidence>
<sequence length="1304" mass="135876">MNSPVIPPSPPPSFTAPKPVRRASTSSVTIPIPGKSILKKPPPAPTGLLSRLTGGSFGKFFGAPGPNPSPLDPSPGLDRNNSDPALKRAHFILPHIAVVYPISSAAPPRTPTTQVEKRAIEERERERRRRVVWGESVGTPTTAAEYHYGLPSEPRPPLNPNVWWSMDKVEAFYQECCAACDEPPDAAISNALLRSSSAALTTLSTNSTTTTTSPITTSTVNSASSTPAPRTLDLTGISLSPAQAEILADVLSIEWGLRTLVLCESNLDATVLKPILHALLLNNTLIFLSVASNAGLAAKSTIGRAGAGYGLSLAGAGGFKGNGWLVLEAYLARSNLKVLDLSRNVLDKRAMEGVVRGAVGASEGSSSSSSLISLTLDQSTLKSTALDVLARAVRTSPSLRTLSLRNCRIGGLGSRGGIAVSLMVRDWPDSVGSSVNQSHSTIGATLSFPTVSSTLNRNRPAALDLDVDSPPASPLLPTSKPLLPPPTHPPTHQPPPTHPAHPSSAKVGTTYTPYVPRSKRGVAGATTPRTATPLSGNMPLTPTLTTISRGGVTAASADLVNKVVHGPGPAVQVGASPIPPSVAALNSASAALLSQVRALDALPRIGSLRVLDLRGNELRSNISPLAQVLKRNRTLKSLNLQDNKIDPKGLVVIAEALKYNACLDELDLGRNPCCGALGPQGVASTGLGSTVSSSTLTVSRNSLYTPAPTPTSSTFKTNAPYPSSASASTSTPNSLPSNLTNLALEGIYALRLALALNTTLTRLSLSATHLGDSGAIALAEWMGEYKGLKWLDLTRNASVNANAPPSLGSAGVALSFNTGLGEAGVMALAQGVKVNRILRCLDVEVPPGVEGYARLSREILNTCIRNVEASAKEKSEQADVHRARDCVVALRKALDAIAFNNVDPEFSDAGVDTLLQQSKTALNDLARVISGMLDSNNNPDSGFDSGSEEQMQEVLQLSDELGALVREVEQGNGKPAPSSITVGETDDEVGSREKPNLRVQVPNLNSTTPNTVPSAPVVLIDSPLSPLSGDSPTPSRSDKGKARAPPEPVRHEPVLSPTAVLLRNGVRGTSSLGLGVGGLGLPSEDEDGMGEGDNGDDYEDEEEGEGEGEDGEEMKGEFGAGVRSRSWVAEEGEVFRKGNALLGPEEMEGEYAGEDLRRELLEAMVERPAPRSLHLDDVDDYGVPISSSTPLLSPSTPTASSGPSTPLAPLPEHAGGLSNGNGYPFSLTLDGPGFAGSGGTTPTQELTSVTSAHSSRPYTPRTRSSSAVSPQTNGSVSGPQNVLDDQDALRPHMSRSESVVGESI</sequence>
<feature type="region of interest" description="Disordered" evidence="4">
    <location>
        <begin position="205"/>
        <end position="227"/>
    </location>
</feature>
<evidence type="ECO:0000256" key="4">
    <source>
        <dbReference type="SAM" id="MobiDB-lite"/>
    </source>
</evidence>
<dbReference type="GO" id="GO:0006913">
    <property type="term" value="P:nucleocytoplasmic transport"/>
    <property type="evidence" value="ECO:0007669"/>
    <property type="project" value="TreeGrafter"/>
</dbReference>
<dbReference type="PANTHER" id="PTHR24113">
    <property type="entry name" value="RAN GTPASE-ACTIVATING PROTEIN 1"/>
    <property type="match status" value="1"/>
</dbReference>
<feature type="region of interest" description="Disordered" evidence="4">
    <location>
        <begin position="1"/>
        <end position="83"/>
    </location>
</feature>
<dbReference type="GO" id="GO:0005096">
    <property type="term" value="F:GTPase activator activity"/>
    <property type="evidence" value="ECO:0007669"/>
    <property type="project" value="UniProtKB-KW"/>
</dbReference>
<dbReference type="Proteomes" id="UP000772434">
    <property type="component" value="Unassembled WGS sequence"/>
</dbReference>
<evidence type="ECO:0000256" key="1">
    <source>
        <dbReference type="ARBA" id="ARBA00022468"/>
    </source>
</evidence>
<keyword evidence="6" id="KW-1185">Reference proteome</keyword>
<organism evidence="5 6">
    <name type="scientific">Rhodocollybia butyracea</name>
    <dbReference type="NCBI Taxonomy" id="206335"/>
    <lineage>
        <taxon>Eukaryota</taxon>
        <taxon>Fungi</taxon>
        <taxon>Dikarya</taxon>
        <taxon>Basidiomycota</taxon>
        <taxon>Agaricomycotina</taxon>
        <taxon>Agaricomycetes</taxon>
        <taxon>Agaricomycetidae</taxon>
        <taxon>Agaricales</taxon>
        <taxon>Marasmiineae</taxon>
        <taxon>Omphalotaceae</taxon>
        <taxon>Rhodocollybia</taxon>
    </lineage>
</organism>
<protein>
    <recommendedName>
        <fullName evidence="7">RNI-like protein</fullName>
    </recommendedName>
</protein>